<evidence type="ECO:0000313" key="2">
    <source>
        <dbReference type="EMBL" id="AKB15671.1"/>
    </source>
</evidence>
<dbReference type="RefSeq" id="WP_148704431.1">
    <property type="nucleotide sequence ID" value="NZ_CP009502.1"/>
</dbReference>
<dbReference type="InterPro" id="IPR042259">
    <property type="entry name" value="Raco-like_middle_sf"/>
</dbReference>
<dbReference type="HOGENOM" id="CLU_504920_0_0_2"/>
<reference evidence="2 3" key="1">
    <citation type="submission" date="2014-07" db="EMBL/GenBank/DDBJ databases">
        <title>Methanogenic archaea and the global carbon cycle.</title>
        <authorList>
            <person name="Henriksen J.R."/>
            <person name="Luke J."/>
            <person name="Reinhart S."/>
            <person name="Benedict M.N."/>
            <person name="Youngblut N.D."/>
            <person name="Metcalf M.E."/>
            <person name="Whitaker R.J."/>
            <person name="Metcalf W.W."/>
        </authorList>
    </citation>
    <scope>NUCLEOTIDE SEQUENCE [LARGE SCALE GENOMIC DNA]</scope>
    <source>
        <strain evidence="2 3">CHTI-55</strain>
    </source>
</reference>
<feature type="domain" description="4Fe-4S ferredoxin-type" evidence="1">
    <location>
        <begin position="471"/>
        <end position="500"/>
    </location>
</feature>
<dbReference type="InterPro" id="IPR026339">
    <property type="entry name" value="RamA_corrin_act"/>
</dbReference>
<organism evidence="2 3">
    <name type="scientific">Methanosarcina thermophila CHTI-55</name>
    <dbReference type="NCBI Taxonomy" id="1434121"/>
    <lineage>
        <taxon>Archaea</taxon>
        <taxon>Methanobacteriati</taxon>
        <taxon>Methanobacteriota</taxon>
        <taxon>Stenosarchaea group</taxon>
        <taxon>Methanomicrobia</taxon>
        <taxon>Methanosarcinales</taxon>
        <taxon>Methanosarcinaceae</taxon>
        <taxon>Methanosarcina</taxon>
    </lineage>
</organism>
<dbReference type="PANTHER" id="PTHR42895">
    <property type="entry name" value="IRON-SULFUR CLUSTER-BINDING PROTEIN-RELATED"/>
    <property type="match status" value="1"/>
</dbReference>
<feature type="domain" description="4Fe-4S ferredoxin-type" evidence="1">
    <location>
        <begin position="504"/>
        <end position="535"/>
    </location>
</feature>
<dbReference type="Pfam" id="PF17651">
    <property type="entry name" value="Raco_middle"/>
    <property type="match status" value="1"/>
</dbReference>
<dbReference type="NCBIfam" id="TIGR04270">
    <property type="entry name" value="Rama_corrin_act"/>
    <property type="match status" value="1"/>
</dbReference>
<evidence type="ECO:0000313" key="3">
    <source>
        <dbReference type="Proteomes" id="UP000056925"/>
    </source>
</evidence>
<gene>
    <name evidence="2" type="ORF">MSTHC_1353</name>
</gene>
<dbReference type="PROSITE" id="PS51379">
    <property type="entry name" value="4FE4S_FER_2"/>
    <property type="match status" value="2"/>
</dbReference>
<dbReference type="Proteomes" id="UP000056925">
    <property type="component" value="Chromosome"/>
</dbReference>
<dbReference type="InterPro" id="IPR017900">
    <property type="entry name" value="4Fe4S_Fe_S_CS"/>
</dbReference>
<name>A0A0E3NF31_METTE</name>
<dbReference type="GeneID" id="41602689"/>
<dbReference type="InterPro" id="IPR041414">
    <property type="entry name" value="Raco-like_middle"/>
</dbReference>
<dbReference type="SUPFAM" id="SSF54862">
    <property type="entry name" value="4Fe-4S ferredoxins"/>
    <property type="match status" value="1"/>
</dbReference>
<dbReference type="Pfam" id="PF14574">
    <property type="entry name" value="RACo_C_ter"/>
    <property type="match status" value="1"/>
</dbReference>
<dbReference type="EMBL" id="CP009502">
    <property type="protein sequence ID" value="AKB15671.1"/>
    <property type="molecule type" value="Genomic_DNA"/>
</dbReference>
<dbReference type="Gene3D" id="3.30.70.20">
    <property type="match status" value="1"/>
</dbReference>
<dbReference type="KEGG" id="mthe:MSTHC_1353"/>
<dbReference type="InterPro" id="IPR052911">
    <property type="entry name" value="Corrinoid_activation_enz"/>
</dbReference>
<proteinExistence type="predicted"/>
<dbReference type="InterPro" id="IPR017896">
    <property type="entry name" value="4Fe4S_Fe-S-bd"/>
</dbReference>
<protein>
    <submittedName>
        <fullName evidence="2">Ferredoxin</fullName>
    </submittedName>
</protein>
<dbReference type="InterPro" id="IPR027980">
    <property type="entry name" value="RACo_C"/>
</dbReference>
<dbReference type="Pfam" id="PF14697">
    <property type="entry name" value="Fer4_21"/>
    <property type="match status" value="1"/>
</dbReference>
<dbReference type="AlphaFoldDB" id="A0A0E3NF31"/>
<dbReference type="Gene3D" id="3.30.420.480">
    <property type="entry name" value="Domain of unknown function (DUF4445)"/>
    <property type="match status" value="1"/>
</dbReference>
<accession>A0A0E3NF31</accession>
<dbReference type="GO" id="GO:0016491">
    <property type="term" value="F:oxidoreductase activity"/>
    <property type="evidence" value="ECO:0007669"/>
    <property type="project" value="UniProtKB-ARBA"/>
</dbReference>
<evidence type="ECO:0000259" key="1">
    <source>
        <dbReference type="PROSITE" id="PS51379"/>
    </source>
</evidence>
<sequence length="540" mass="59049">MYGIALDLGTSGFRAQLIDLETKETLKTVITMGHPLPGGNVMDHLDFAITTGEDVAHAVILETIRRMFRKFDVDLSKVERLAVCGNPIQLSLFQNMEIRDLAYAGENKQKKLGVQNVKRDARIFPASEIFVEKDLPNCEIIVPPAIKHEIGADALAMMLETDFLTQPEISLVTDYGTNAEMALKIGDRIITASAAAGPAIEGQGISSGMLASPGAICDVKPEGEYWRIMVLDRGMEKRNAYIIHPVTGEIKESFGYEAAGITGTGVISAFALALKSGLMEKPPKLPNGKLILGPGIEITEKDVEEAGKAIGAIRAAHLTMIVESGIKYEDLEYAYMSGASGAYVDAEDARRLGAAPGYAKRIVQFGNTSLALARELVLDKSRLDYVISIARKITANHLMMATSETFNNFYLCELSYWTMGMPLEMYNEMLELYGLPPLPKTLEHVSIEKRVSKDIEQVGSGGLTILKEIGIILEVPVEKCIYCKKCVQECPEAALEILEIDDKRVAKYDSQKCLGTSCRRCVAVCPESAIDVTKLKIKAK</sequence>
<dbReference type="PANTHER" id="PTHR42895:SF2">
    <property type="entry name" value="IRON-SULFUR CLUSTER PROTEIN"/>
    <property type="match status" value="1"/>
</dbReference>
<dbReference type="PROSITE" id="PS00198">
    <property type="entry name" value="4FE4S_FER_1"/>
    <property type="match status" value="1"/>
</dbReference>
<dbReference type="PATRIC" id="fig|1434121.4.peg.1666"/>